<proteinExistence type="predicted"/>
<feature type="signal peptide" evidence="1">
    <location>
        <begin position="1"/>
        <end position="16"/>
    </location>
</feature>
<comment type="caution">
    <text evidence="2">The sequence shown here is derived from an EMBL/GenBank/DDBJ whole genome shotgun (WGS) entry which is preliminary data.</text>
</comment>
<dbReference type="EMBL" id="JADBJN010000004">
    <property type="protein sequence ID" value="KAG5668691.1"/>
    <property type="molecule type" value="Genomic_DNA"/>
</dbReference>
<reference evidence="2" key="1">
    <citation type="submission" date="2021-03" db="EMBL/GenBank/DDBJ databases">
        <title>Chromosome level genome of the anhydrobiotic midge Polypedilum vanderplanki.</title>
        <authorList>
            <person name="Yoshida Y."/>
            <person name="Kikawada T."/>
            <person name="Gusev O."/>
        </authorList>
    </citation>
    <scope>NUCLEOTIDE SEQUENCE</scope>
    <source>
        <strain evidence="2">NIAS01</strain>
        <tissue evidence="2">Whole body or cell culture</tissue>
    </source>
</reference>
<evidence type="ECO:0000313" key="3">
    <source>
        <dbReference type="Proteomes" id="UP001107558"/>
    </source>
</evidence>
<sequence length="193" mass="22672">MKILIIFVLISSIAIAKRTYNNPFEFYVTFKSVKVDVTQFCRDNYLHNVSFWIKNYNRTYSTINFSTFAKRNLTSPHMEGTLFYKYGTIYREVFHFPRFNVCDVLSKYKVDKLHEVVFNIVLKVAPTIIHECPYWYLESYNISLRPKQTFFMLPQGDYKGTGMLLEDIYGPLLGNGTIILTVNSPFKESFGKK</sequence>
<dbReference type="AlphaFoldDB" id="A0A9J6BGQ2"/>
<gene>
    <name evidence="2" type="ORF">PVAND_016620</name>
</gene>
<name>A0A9J6BGQ2_POLVA</name>
<feature type="chain" id="PRO_5039889552" evidence="1">
    <location>
        <begin position="17"/>
        <end position="193"/>
    </location>
</feature>
<keyword evidence="1" id="KW-0732">Signal</keyword>
<protein>
    <submittedName>
        <fullName evidence="2">Uncharacterized protein</fullName>
    </submittedName>
</protein>
<dbReference type="Proteomes" id="UP001107558">
    <property type="component" value="Chromosome 4"/>
</dbReference>
<accession>A0A9J6BGQ2</accession>
<keyword evidence="3" id="KW-1185">Reference proteome</keyword>
<evidence type="ECO:0000256" key="1">
    <source>
        <dbReference type="SAM" id="SignalP"/>
    </source>
</evidence>
<organism evidence="2 3">
    <name type="scientific">Polypedilum vanderplanki</name>
    <name type="common">Sleeping chironomid midge</name>
    <dbReference type="NCBI Taxonomy" id="319348"/>
    <lineage>
        <taxon>Eukaryota</taxon>
        <taxon>Metazoa</taxon>
        <taxon>Ecdysozoa</taxon>
        <taxon>Arthropoda</taxon>
        <taxon>Hexapoda</taxon>
        <taxon>Insecta</taxon>
        <taxon>Pterygota</taxon>
        <taxon>Neoptera</taxon>
        <taxon>Endopterygota</taxon>
        <taxon>Diptera</taxon>
        <taxon>Nematocera</taxon>
        <taxon>Chironomoidea</taxon>
        <taxon>Chironomidae</taxon>
        <taxon>Chironominae</taxon>
        <taxon>Polypedilum</taxon>
        <taxon>Polypedilum</taxon>
    </lineage>
</organism>
<evidence type="ECO:0000313" key="2">
    <source>
        <dbReference type="EMBL" id="KAG5668691.1"/>
    </source>
</evidence>
<dbReference type="PANTHER" id="PTHR20898:SF0">
    <property type="entry name" value="DAEDALUS ON 3-RELATED"/>
    <property type="match status" value="1"/>
</dbReference>
<dbReference type="PANTHER" id="PTHR20898">
    <property type="entry name" value="DAEDALUS ON 3-RELATED-RELATED"/>
    <property type="match status" value="1"/>
</dbReference>